<evidence type="ECO:0000313" key="1">
    <source>
        <dbReference type="EMBL" id="SEG02688.1"/>
    </source>
</evidence>
<proteinExistence type="predicted"/>
<organism evidence="1 2">
    <name type="scientific">Algoriphagus boritolerans DSM 17298 = JCM 18970</name>
    <dbReference type="NCBI Taxonomy" id="1120964"/>
    <lineage>
        <taxon>Bacteria</taxon>
        <taxon>Pseudomonadati</taxon>
        <taxon>Bacteroidota</taxon>
        <taxon>Cytophagia</taxon>
        <taxon>Cytophagales</taxon>
        <taxon>Cyclobacteriaceae</taxon>
        <taxon>Algoriphagus</taxon>
    </lineage>
</organism>
<dbReference type="Proteomes" id="UP000236736">
    <property type="component" value="Unassembled WGS sequence"/>
</dbReference>
<gene>
    <name evidence="1" type="ORF">SAMN03080598_02217</name>
</gene>
<dbReference type="EMBL" id="FNVR01000011">
    <property type="protein sequence ID" value="SEG02688.1"/>
    <property type="molecule type" value="Genomic_DNA"/>
</dbReference>
<accession>A0A1H5WTE5</accession>
<dbReference type="RefSeq" id="WP_160111231.1">
    <property type="nucleotide sequence ID" value="NZ_FNVR01000011.1"/>
</dbReference>
<reference evidence="2" key="1">
    <citation type="submission" date="2016-10" db="EMBL/GenBank/DDBJ databases">
        <authorList>
            <person name="Varghese N."/>
            <person name="Submissions S."/>
        </authorList>
    </citation>
    <scope>NUCLEOTIDE SEQUENCE [LARGE SCALE GENOMIC DNA]</scope>
    <source>
        <strain evidence="2">DSM 17298</strain>
    </source>
</reference>
<evidence type="ECO:0000313" key="2">
    <source>
        <dbReference type="Proteomes" id="UP000236736"/>
    </source>
</evidence>
<keyword evidence="2" id="KW-1185">Reference proteome</keyword>
<protein>
    <submittedName>
        <fullName evidence="1">Uncharacterized protein</fullName>
    </submittedName>
</protein>
<sequence length="58" mass="6478">MDLFSKGLFDQKLKYVCLHAVRKNGMEAKSKRKLGCSVARYLVPIQIGKVVDAKPANL</sequence>
<dbReference type="AlphaFoldDB" id="A0A1H5WTE5"/>
<name>A0A1H5WTE5_9BACT</name>